<proteinExistence type="predicted"/>
<organism evidence="1 2">
    <name type="scientific">Methanosarcina mazei Tuc01</name>
    <dbReference type="NCBI Taxonomy" id="1236903"/>
    <lineage>
        <taxon>Archaea</taxon>
        <taxon>Methanobacteriati</taxon>
        <taxon>Methanobacteriota</taxon>
        <taxon>Stenosarchaea group</taxon>
        <taxon>Methanomicrobia</taxon>
        <taxon>Methanosarcinales</taxon>
        <taxon>Methanosarcinaceae</taxon>
        <taxon>Methanosarcina</taxon>
    </lineage>
</organism>
<evidence type="ECO:0000313" key="2">
    <source>
        <dbReference type="Proteomes" id="UP000011718"/>
    </source>
</evidence>
<name>M1Q0G8_METMZ</name>
<dbReference type="AlphaFoldDB" id="M1Q0G8"/>
<dbReference type="HOGENOM" id="CLU_3245368_0_0_2"/>
<evidence type="ECO:0000313" key="1">
    <source>
        <dbReference type="EMBL" id="AGF98071.1"/>
    </source>
</evidence>
<dbReference type="EMBL" id="CP004144">
    <property type="protein sequence ID" value="AGF98071.1"/>
    <property type="molecule type" value="Genomic_DNA"/>
</dbReference>
<dbReference type="BioCyc" id="MMAZ1236903:G139K-2656-MONOMER"/>
<sequence>MGTIVSSICTHCQKPFRPLRKDAYFCSDKCRQAAYRERKKDN</sequence>
<accession>M1Q0G8</accession>
<reference evidence="1 2" key="1">
    <citation type="journal article" date="2013" name="Genome Announc.">
        <title>Complete Genome of a Methanosarcina mazei Strain Isolated from Sediment Samples from an Amazonian Flooded Area.</title>
        <authorList>
            <person name="Assis das Gracas D."/>
            <person name="Thiago Juca Ramos R."/>
            <person name="Vieira Araujo A.C."/>
            <person name="Zahlouth R."/>
            <person name="Ribeiro Carneiro A."/>
            <person name="Souza Lopes T."/>
            <person name="Azevedo Barauna R."/>
            <person name="Azevedo V."/>
            <person name="Cruz Schneider M.P."/>
            <person name="Pellizari V.H."/>
            <person name="Silva A."/>
        </authorList>
    </citation>
    <scope>NUCLEOTIDE SEQUENCE [LARGE SCALE GENOMIC DNA]</scope>
    <source>
        <strain evidence="1 2">Tuc01</strain>
    </source>
</reference>
<protein>
    <submittedName>
        <fullName evidence="1">Uncharacterized protein</fullName>
    </submittedName>
</protein>
<dbReference type="KEGG" id="mmaz:MmTuc01_2785"/>
<gene>
    <name evidence="1" type="ORF">MmTuc01_2785</name>
</gene>
<dbReference type="Proteomes" id="UP000011718">
    <property type="component" value="Chromosome"/>
</dbReference>